<evidence type="ECO:0000313" key="2">
    <source>
        <dbReference type="EMBL" id="BEQ14870.1"/>
    </source>
</evidence>
<dbReference type="PANTHER" id="PTHR35867:SF1">
    <property type="entry name" value="PROTEIN RSEC"/>
    <property type="match status" value="1"/>
</dbReference>
<feature type="transmembrane region" description="Helical" evidence="1">
    <location>
        <begin position="110"/>
        <end position="128"/>
    </location>
</feature>
<evidence type="ECO:0000313" key="3">
    <source>
        <dbReference type="Proteomes" id="UP001366166"/>
    </source>
</evidence>
<dbReference type="InterPro" id="IPR007359">
    <property type="entry name" value="SigmaE_reg_RseC_MucC"/>
</dbReference>
<reference evidence="3" key="1">
    <citation type="journal article" date="2023" name="Arch. Microbiol.">
        <title>Desulfoferula mesophilus gen. nov. sp. nov., a mesophilic sulfate-reducing bacterium isolated from a brackish lake sediment.</title>
        <authorList>
            <person name="Watanabe T."/>
            <person name="Yabe T."/>
            <person name="Tsuji J.M."/>
            <person name="Fukui M."/>
        </authorList>
    </citation>
    <scope>NUCLEOTIDE SEQUENCE [LARGE SCALE GENOMIC DNA]</scope>
    <source>
        <strain evidence="3">12FAK</strain>
    </source>
</reference>
<proteinExistence type="predicted"/>
<dbReference type="KEGG" id="dmp:FAK_19360"/>
<evidence type="ECO:0000256" key="1">
    <source>
        <dbReference type="SAM" id="Phobius"/>
    </source>
</evidence>
<keyword evidence="1" id="KW-0472">Membrane</keyword>
<name>A0AAU9EFW3_9BACT</name>
<keyword evidence="1" id="KW-0812">Transmembrane</keyword>
<organism evidence="2 3">
    <name type="scientific">Desulfoferula mesophila</name>
    <dbReference type="NCBI Taxonomy" id="3058419"/>
    <lineage>
        <taxon>Bacteria</taxon>
        <taxon>Pseudomonadati</taxon>
        <taxon>Thermodesulfobacteriota</taxon>
        <taxon>Desulfarculia</taxon>
        <taxon>Desulfarculales</taxon>
        <taxon>Desulfarculaceae</taxon>
        <taxon>Desulfoferula</taxon>
    </lineage>
</organism>
<dbReference type="PIRSF" id="PIRSF004923">
    <property type="entry name" value="RseC"/>
    <property type="match status" value="1"/>
</dbReference>
<dbReference type="EMBL" id="AP028679">
    <property type="protein sequence ID" value="BEQ14870.1"/>
    <property type="molecule type" value="Genomic_DNA"/>
</dbReference>
<evidence type="ECO:0008006" key="4">
    <source>
        <dbReference type="Google" id="ProtNLM"/>
    </source>
</evidence>
<dbReference type="Proteomes" id="UP001366166">
    <property type="component" value="Chromosome"/>
</dbReference>
<dbReference type="PANTHER" id="PTHR35867">
    <property type="entry name" value="PROTEIN RSEC"/>
    <property type="match status" value="1"/>
</dbReference>
<dbReference type="InterPro" id="IPR026268">
    <property type="entry name" value="RseC"/>
</dbReference>
<sequence length="164" mass="17358">MQAIPSNHMQEEGLVVKTMGGLAQVETTQQEACKSCGAQGMCHAMGGDKRRVITAVNQVGAREGDRVVMAMPRKGVLGASFLVYMVPVAALLVGAALGRKWGEAWGLEPQTSAVVLGAAALVAAWMILRKVSKRLAGRKELTVTVVRILRKEQGDALESSTACL</sequence>
<keyword evidence="1" id="KW-1133">Transmembrane helix</keyword>
<protein>
    <recommendedName>
        <fullName evidence="4">Positive regulator of sigma(E), RseC/MucC</fullName>
    </recommendedName>
</protein>
<feature type="transmembrane region" description="Helical" evidence="1">
    <location>
        <begin position="76"/>
        <end position="98"/>
    </location>
</feature>
<accession>A0AAU9EFW3</accession>
<gene>
    <name evidence="2" type="ORF">FAK_19360</name>
</gene>
<keyword evidence="3" id="KW-1185">Reference proteome</keyword>
<dbReference type="Pfam" id="PF04246">
    <property type="entry name" value="RseC_MucC"/>
    <property type="match status" value="1"/>
</dbReference>
<dbReference type="AlphaFoldDB" id="A0AAU9EFW3"/>